<reference evidence="1 2" key="1">
    <citation type="journal article" date="2011" name="PLoS Genet.">
        <title>Comparative genomic analysis of human fungal pathogens causing paracoccidioidomycosis.</title>
        <authorList>
            <person name="Desjardins C.A."/>
            <person name="Champion M.D."/>
            <person name="Holder J.W."/>
            <person name="Muszewska A."/>
            <person name="Goldberg J."/>
            <person name="Bailao A.M."/>
            <person name="Brigido M.M."/>
            <person name="Ferreira M.E."/>
            <person name="Garcia A.M."/>
            <person name="Grynberg M."/>
            <person name="Gujja S."/>
            <person name="Heiman D.I."/>
            <person name="Henn M.R."/>
            <person name="Kodira C.D."/>
            <person name="Leon-Narvaez H."/>
            <person name="Longo L.V."/>
            <person name="Ma L.J."/>
            <person name="Malavazi I."/>
            <person name="Matsuo A.L."/>
            <person name="Morais F.V."/>
            <person name="Pereira M."/>
            <person name="Rodriguez-Brito S."/>
            <person name="Sakthikumar S."/>
            <person name="Salem-Izacc S.M."/>
            <person name="Sykes S.M."/>
            <person name="Teixeira M.M."/>
            <person name="Vallejo M.C."/>
            <person name="Walter M.E."/>
            <person name="Yandava C."/>
            <person name="Young S."/>
            <person name="Zeng Q."/>
            <person name="Zucker J."/>
            <person name="Felipe M.S."/>
            <person name="Goldman G.H."/>
            <person name="Haas B.J."/>
            <person name="McEwen J.G."/>
            <person name="Nino-Vega G."/>
            <person name="Puccia R."/>
            <person name="San-Blas G."/>
            <person name="Soares C.M."/>
            <person name="Birren B.W."/>
            <person name="Cuomo C.A."/>
        </authorList>
    </citation>
    <scope>NUCLEOTIDE SEQUENCE [LARGE SCALE GENOMIC DNA]</scope>
    <source>
        <strain evidence="1 2">Pb18</strain>
    </source>
</reference>
<keyword evidence="2" id="KW-1185">Reference proteome</keyword>
<protein>
    <submittedName>
        <fullName evidence="1">Uncharacterized protein</fullName>
    </submittedName>
</protein>
<accession>A0A0A0HW60</accession>
<name>A0A0A0HW60_PARBD</name>
<dbReference type="KEGG" id="pbn:PADG_11451"/>
<evidence type="ECO:0000313" key="2">
    <source>
        <dbReference type="Proteomes" id="UP000001628"/>
    </source>
</evidence>
<dbReference type="InParanoid" id="A0A0A0HW60"/>
<dbReference type="RefSeq" id="XP_010758922.1">
    <property type="nucleotide sequence ID" value="XM_010760620.1"/>
</dbReference>
<sequence length="63" mass="6960">MDSVKRARWLSPKAEVADNLPTHERFLSSQGSRFGVRNGSLLLAPGQERILKALAVKSMPDIL</sequence>
<dbReference type="Proteomes" id="UP000001628">
    <property type="component" value="Unassembled WGS sequence"/>
</dbReference>
<dbReference type="AlphaFoldDB" id="A0A0A0HW60"/>
<dbReference type="EMBL" id="KN275959">
    <property type="protein sequence ID" value="KGM92266.1"/>
    <property type="molecule type" value="Genomic_DNA"/>
</dbReference>
<dbReference type="VEuPathDB" id="FungiDB:PADG_11451"/>
<evidence type="ECO:0000313" key="1">
    <source>
        <dbReference type="EMBL" id="KGM92266.1"/>
    </source>
</evidence>
<gene>
    <name evidence="1" type="ORF">PADG_11451</name>
</gene>
<dbReference type="GeneID" id="22587348"/>
<dbReference type="HOGENOM" id="CLU_2886408_0_0_1"/>
<organism evidence="1 2">
    <name type="scientific">Paracoccidioides brasiliensis (strain Pb18)</name>
    <dbReference type="NCBI Taxonomy" id="502780"/>
    <lineage>
        <taxon>Eukaryota</taxon>
        <taxon>Fungi</taxon>
        <taxon>Dikarya</taxon>
        <taxon>Ascomycota</taxon>
        <taxon>Pezizomycotina</taxon>
        <taxon>Eurotiomycetes</taxon>
        <taxon>Eurotiomycetidae</taxon>
        <taxon>Onygenales</taxon>
        <taxon>Ajellomycetaceae</taxon>
        <taxon>Paracoccidioides</taxon>
    </lineage>
</organism>
<proteinExistence type="predicted"/>